<evidence type="ECO:0000259" key="9">
    <source>
        <dbReference type="Pfam" id="PF00080"/>
    </source>
</evidence>
<dbReference type="SUPFAM" id="SSF49329">
    <property type="entry name" value="Cu,Zn superoxide dismutase-like"/>
    <property type="match status" value="1"/>
</dbReference>
<evidence type="ECO:0000313" key="11">
    <source>
        <dbReference type="Proteomes" id="UP000007797"/>
    </source>
</evidence>
<dbReference type="GO" id="GO:0042542">
    <property type="term" value="P:response to hydrogen peroxide"/>
    <property type="evidence" value="ECO:0007669"/>
    <property type="project" value="EnsemblProtists"/>
</dbReference>
<keyword evidence="4" id="KW-0049">Antioxidant</keyword>
<keyword evidence="2 7" id="KW-0479">Metal-binding</keyword>
<dbReference type="GO" id="GO:0031152">
    <property type="term" value="P:aggregation involved in sorocarp development"/>
    <property type="evidence" value="ECO:0007669"/>
    <property type="project" value="EnsemblProtists"/>
</dbReference>
<accession>F4Q653</accession>
<keyword evidence="11" id="KW-1185">Reference proteome</keyword>
<dbReference type="OMA" id="AQRGFHI"/>
<evidence type="ECO:0000256" key="2">
    <source>
        <dbReference type="ARBA" id="ARBA00022723"/>
    </source>
</evidence>
<name>F4Q653_CACFS</name>
<evidence type="ECO:0000256" key="7">
    <source>
        <dbReference type="RuleBase" id="RU000393"/>
    </source>
</evidence>
<evidence type="ECO:0000256" key="3">
    <source>
        <dbReference type="ARBA" id="ARBA00022833"/>
    </source>
</evidence>
<dbReference type="PROSITE" id="PS00087">
    <property type="entry name" value="SOD_CU_ZN_1"/>
    <property type="match status" value="1"/>
</dbReference>
<dbReference type="GeneID" id="14869298"/>
<comment type="cofactor">
    <cofactor evidence="7">
        <name>Zn(2+)</name>
        <dbReference type="ChEBI" id="CHEBI:29105"/>
    </cofactor>
    <text evidence="7">Binds 1 zinc ion per subunit.</text>
</comment>
<dbReference type="SMR" id="F4Q653"/>
<feature type="compositionally biased region" description="Low complexity" evidence="8">
    <location>
        <begin position="44"/>
        <end position="57"/>
    </location>
</feature>
<keyword evidence="3 7" id="KW-0862">Zinc</keyword>
<dbReference type="InterPro" id="IPR018152">
    <property type="entry name" value="SOD_Cu/Zn_BS"/>
</dbReference>
<dbReference type="RefSeq" id="XP_004355113.1">
    <property type="nucleotide sequence ID" value="XM_004355061.1"/>
</dbReference>
<dbReference type="GO" id="GO:0005507">
    <property type="term" value="F:copper ion binding"/>
    <property type="evidence" value="ECO:0007669"/>
    <property type="project" value="InterPro"/>
</dbReference>
<organism evidence="10 11">
    <name type="scientific">Cavenderia fasciculata</name>
    <name type="common">Slime mold</name>
    <name type="synonym">Dictyostelium fasciculatum</name>
    <dbReference type="NCBI Taxonomy" id="261658"/>
    <lineage>
        <taxon>Eukaryota</taxon>
        <taxon>Amoebozoa</taxon>
        <taxon>Evosea</taxon>
        <taxon>Eumycetozoa</taxon>
        <taxon>Dictyostelia</taxon>
        <taxon>Acytosteliales</taxon>
        <taxon>Cavenderiaceae</taxon>
        <taxon>Cavenderia</taxon>
    </lineage>
</organism>
<dbReference type="EMBL" id="GL883021">
    <property type="protein sequence ID" value="EGG16639.1"/>
    <property type="molecule type" value="Genomic_DNA"/>
</dbReference>
<dbReference type="Pfam" id="PF00080">
    <property type="entry name" value="Sod_Cu"/>
    <property type="match status" value="1"/>
</dbReference>
<keyword evidence="6 7" id="KW-0186">Copper</keyword>
<evidence type="ECO:0000256" key="4">
    <source>
        <dbReference type="ARBA" id="ARBA00022862"/>
    </source>
</evidence>
<gene>
    <name evidence="10" type="primary">sodA</name>
    <name evidence="10" type="ORF">DFA_07617</name>
</gene>
<feature type="domain" description="Superoxide dismutase copper/zinc binding" evidence="9">
    <location>
        <begin position="76"/>
        <end position="211"/>
    </location>
</feature>
<sequence>MPSSSSSSSSFIFDNKSKAFILIAVIVLFVLYNFSSSSSPPPTTIVTTSSSSSTPTSNNQDKMSLKAVCVLQGEAVKGVVRFTQDGKDAPVSVEYEVTGLKEGDHGFHVHQFGDTTNGCLSAGPHFNPHKKNHGAPTDDERHVGDLGNIKAGADGVAKGTITDKIISLFGEHSIIGRTMIVHADVDDLGKGGHKDSLVTGNAGSRVSCGLIGRQSDL</sequence>
<dbReference type="KEGG" id="dfa:DFA_07617"/>
<dbReference type="PROSITE" id="PS00332">
    <property type="entry name" value="SOD_CU_ZN_2"/>
    <property type="match status" value="1"/>
</dbReference>
<comment type="catalytic activity">
    <reaction evidence="7">
        <text>2 superoxide + 2 H(+) = H2O2 + O2</text>
        <dbReference type="Rhea" id="RHEA:20696"/>
        <dbReference type="ChEBI" id="CHEBI:15378"/>
        <dbReference type="ChEBI" id="CHEBI:15379"/>
        <dbReference type="ChEBI" id="CHEBI:16240"/>
        <dbReference type="ChEBI" id="CHEBI:18421"/>
        <dbReference type="EC" id="1.15.1.1"/>
    </reaction>
</comment>
<dbReference type="OrthoDB" id="14286at2759"/>
<reference evidence="11" key="1">
    <citation type="journal article" date="2011" name="Genome Res.">
        <title>Phylogeny-wide analysis of social amoeba genomes highlights ancient origins for complex intercellular communication.</title>
        <authorList>
            <person name="Heidel A.J."/>
            <person name="Lawal H.M."/>
            <person name="Felder M."/>
            <person name="Schilde C."/>
            <person name="Helps N.R."/>
            <person name="Tunggal B."/>
            <person name="Rivero F."/>
            <person name="John U."/>
            <person name="Schleicher M."/>
            <person name="Eichinger L."/>
            <person name="Platzer M."/>
            <person name="Noegel A.A."/>
            <person name="Schaap P."/>
            <person name="Gloeckner G."/>
        </authorList>
    </citation>
    <scope>NUCLEOTIDE SEQUENCE [LARGE SCALE GENOMIC DNA]</scope>
    <source>
        <strain evidence="11">SH3</strain>
    </source>
</reference>
<dbReference type="GO" id="GO:0004784">
    <property type="term" value="F:superoxide dismutase activity"/>
    <property type="evidence" value="ECO:0007669"/>
    <property type="project" value="UniProtKB-EC"/>
</dbReference>
<dbReference type="STRING" id="1054147.F4Q653"/>
<evidence type="ECO:0000256" key="1">
    <source>
        <dbReference type="ARBA" id="ARBA00010457"/>
    </source>
</evidence>
<dbReference type="FunFam" id="2.60.40.200:FF:000001">
    <property type="entry name" value="Superoxide dismutase [Cu-Zn]"/>
    <property type="match status" value="1"/>
</dbReference>
<dbReference type="InterPro" id="IPR036423">
    <property type="entry name" value="SOD-like_Cu/Zn_dom_sf"/>
</dbReference>
<dbReference type="GO" id="GO:1904643">
    <property type="term" value="P:response to curcumin"/>
    <property type="evidence" value="ECO:0007669"/>
    <property type="project" value="EnsemblProtists"/>
</dbReference>
<dbReference type="InterPro" id="IPR001424">
    <property type="entry name" value="SOD_Cu_Zn_dom"/>
</dbReference>
<dbReference type="CDD" id="cd00305">
    <property type="entry name" value="Cu-Zn_Superoxide_Dismutase"/>
    <property type="match status" value="1"/>
</dbReference>
<keyword evidence="5 7" id="KW-0560">Oxidoreductase</keyword>
<evidence type="ECO:0000313" key="10">
    <source>
        <dbReference type="EMBL" id="EGG16639.1"/>
    </source>
</evidence>
<comment type="similarity">
    <text evidence="1 7">Belongs to the Cu-Zn superoxide dismutase family.</text>
</comment>
<comment type="cofactor">
    <cofactor evidence="7">
        <name>Cu cation</name>
        <dbReference type="ChEBI" id="CHEBI:23378"/>
    </cofactor>
    <text evidence="7">Binds 1 copper ion per subunit.</text>
</comment>
<dbReference type="InterPro" id="IPR024134">
    <property type="entry name" value="SOD_Cu/Zn_/chaperone"/>
</dbReference>
<dbReference type="PRINTS" id="PR00068">
    <property type="entry name" value="CUZNDISMTASE"/>
</dbReference>
<dbReference type="PANTHER" id="PTHR10003">
    <property type="entry name" value="SUPEROXIDE DISMUTASE CU-ZN -RELATED"/>
    <property type="match status" value="1"/>
</dbReference>
<dbReference type="AlphaFoldDB" id="F4Q653"/>
<evidence type="ECO:0000256" key="8">
    <source>
        <dbReference type="SAM" id="MobiDB-lite"/>
    </source>
</evidence>
<dbReference type="Gene3D" id="2.60.40.200">
    <property type="entry name" value="Superoxide dismutase, copper/zinc binding domain"/>
    <property type="match status" value="1"/>
</dbReference>
<comment type="function">
    <text evidence="7">Destroys radicals which are normally produced within the cells and which are toxic to biological systems.</text>
</comment>
<feature type="region of interest" description="Disordered" evidence="8">
    <location>
        <begin position="37"/>
        <end position="60"/>
    </location>
</feature>
<dbReference type="Proteomes" id="UP000007797">
    <property type="component" value="Unassembled WGS sequence"/>
</dbReference>
<protein>
    <recommendedName>
        <fullName evidence="7">Superoxide dismutase [Cu-Zn]</fullName>
        <ecNumber evidence="7">1.15.1.1</ecNumber>
    </recommendedName>
</protein>
<proteinExistence type="inferred from homology"/>
<evidence type="ECO:0000256" key="5">
    <source>
        <dbReference type="ARBA" id="ARBA00023002"/>
    </source>
</evidence>
<evidence type="ECO:0000256" key="6">
    <source>
        <dbReference type="ARBA" id="ARBA00023008"/>
    </source>
</evidence>
<dbReference type="EC" id="1.15.1.1" evidence="7"/>